<dbReference type="GO" id="GO:0016020">
    <property type="term" value="C:membrane"/>
    <property type="evidence" value="ECO:0007669"/>
    <property type="project" value="InterPro"/>
</dbReference>
<organism evidence="2">
    <name type="scientific">marine sediment metagenome</name>
    <dbReference type="NCBI Taxonomy" id="412755"/>
    <lineage>
        <taxon>unclassified sequences</taxon>
        <taxon>metagenomes</taxon>
        <taxon>ecological metagenomes</taxon>
    </lineage>
</organism>
<dbReference type="GO" id="GO:0120010">
    <property type="term" value="P:intermembrane phospholipid transfer"/>
    <property type="evidence" value="ECO:0007669"/>
    <property type="project" value="TreeGrafter"/>
</dbReference>
<evidence type="ECO:0008006" key="3">
    <source>
        <dbReference type="Google" id="ProtNLM"/>
    </source>
</evidence>
<protein>
    <recommendedName>
        <fullName evidence="3">VacJ family lipoprotein</fullName>
    </recommendedName>
</protein>
<keyword evidence="1" id="KW-0732">Signal</keyword>
<sequence>MRFLNTGAGAVLLSFSTLACITPVFADDSYEDYDSGYANPDPWEKLNRFTFGFNDTLDRYTLKPVAKVYDWATPEFVSDGVGNFFDNLGEPMNFVNNTLQLKFRDAGVDMSRFLFNSLLGGLGVVDVATRMGLQRSDEDLGQTLGAWGVGSGPYFVMPFFGPSTARDFGSKFPENFFNYTYTGYISDVRVRNSWFALDLVDTRAGLLEREKLIRGDRYTFVRNAFLQNREYKVKDGNVQDEF</sequence>
<gene>
    <name evidence="2" type="ORF">LCGC14_0088820</name>
</gene>
<proteinExistence type="predicted"/>
<dbReference type="InterPro" id="IPR007428">
    <property type="entry name" value="MlaA"/>
</dbReference>
<dbReference type="PRINTS" id="PR01805">
    <property type="entry name" value="VACJLIPOPROT"/>
</dbReference>
<accession>A0A0F9VFT9</accession>
<dbReference type="AlphaFoldDB" id="A0A0F9VFT9"/>
<dbReference type="EMBL" id="LAZR01000024">
    <property type="protein sequence ID" value="KKO03991.1"/>
    <property type="molecule type" value="Genomic_DNA"/>
</dbReference>
<name>A0A0F9VFT9_9ZZZZ</name>
<dbReference type="PANTHER" id="PTHR30035:SF3">
    <property type="entry name" value="INTERMEMBRANE PHOSPHOLIPID TRANSPORT SYSTEM LIPOPROTEIN MLAA"/>
    <property type="match status" value="1"/>
</dbReference>
<comment type="caution">
    <text evidence="2">The sequence shown here is derived from an EMBL/GenBank/DDBJ whole genome shotgun (WGS) entry which is preliminary data.</text>
</comment>
<evidence type="ECO:0000313" key="2">
    <source>
        <dbReference type="EMBL" id="KKO03991.1"/>
    </source>
</evidence>
<dbReference type="PANTHER" id="PTHR30035">
    <property type="entry name" value="LIPOPROTEIN VACJ-RELATED"/>
    <property type="match status" value="1"/>
</dbReference>
<reference evidence="2" key="1">
    <citation type="journal article" date="2015" name="Nature">
        <title>Complex archaea that bridge the gap between prokaryotes and eukaryotes.</title>
        <authorList>
            <person name="Spang A."/>
            <person name="Saw J.H."/>
            <person name="Jorgensen S.L."/>
            <person name="Zaremba-Niedzwiedzka K."/>
            <person name="Martijn J."/>
            <person name="Lind A.E."/>
            <person name="van Eijk R."/>
            <person name="Schleper C."/>
            <person name="Guy L."/>
            <person name="Ettema T.J."/>
        </authorList>
    </citation>
    <scope>NUCLEOTIDE SEQUENCE</scope>
</reference>
<dbReference type="PROSITE" id="PS51257">
    <property type="entry name" value="PROKAR_LIPOPROTEIN"/>
    <property type="match status" value="1"/>
</dbReference>
<dbReference type="Pfam" id="PF04333">
    <property type="entry name" value="MlaA"/>
    <property type="match status" value="1"/>
</dbReference>
<evidence type="ECO:0000256" key="1">
    <source>
        <dbReference type="ARBA" id="ARBA00022729"/>
    </source>
</evidence>